<reference evidence="3 4" key="1">
    <citation type="submission" date="2023-10" db="EMBL/GenBank/DDBJ databases">
        <title>Niallia locisalis sp.nov. isolated from a salt pond sample.</title>
        <authorList>
            <person name="Li X.-J."/>
            <person name="Dong L."/>
        </authorList>
    </citation>
    <scope>NUCLEOTIDE SEQUENCE [LARGE SCALE GENOMIC DNA]</scope>
    <source>
        <strain evidence="3 4">DSM 29761</strain>
    </source>
</reference>
<dbReference type="InterPro" id="IPR004843">
    <property type="entry name" value="Calcineurin-like_PHP"/>
</dbReference>
<organism evidence="3 4">
    <name type="scientific">Niallia oryzisoli</name>
    <dbReference type="NCBI Taxonomy" id="1737571"/>
    <lineage>
        <taxon>Bacteria</taxon>
        <taxon>Bacillati</taxon>
        <taxon>Bacillota</taxon>
        <taxon>Bacilli</taxon>
        <taxon>Bacillales</taxon>
        <taxon>Bacillaceae</taxon>
        <taxon>Niallia</taxon>
    </lineage>
</organism>
<sequence>MVTNLKGKRGFRKKLRCLTAAAALGITLTALGPIGSASAKSEEKPKIEFGIVPDAQYCDCDTSGIRYYRNSLDKLAEAAQTFNEEDVDFTIQTGDLIDRNLSSFETILPIYNRIEGPKYHVLGNHDFPVTTDQVVDILGMPNQYYDFKYKNWRFVVLDTNDLSLYANPAGSEKYQQAQVMYNSLKAANAINAQTWNGGVSNEQLTWLHGVLERAKQTQEKVVVISHMPVYPANEHNVWNSEAVIKELEAAGNVVAYFNGHNHAGNYGVKNGIHYVNLKGMVDTANTNSYSIVRVFKDRIEVDGYGREADRVLTIQ</sequence>
<dbReference type="Gene3D" id="3.60.21.10">
    <property type="match status" value="1"/>
</dbReference>
<evidence type="ECO:0000313" key="4">
    <source>
        <dbReference type="Proteomes" id="UP001357223"/>
    </source>
</evidence>
<dbReference type="SUPFAM" id="SSF56300">
    <property type="entry name" value="Metallo-dependent phosphatases"/>
    <property type="match status" value="1"/>
</dbReference>
<dbReference type="RefSeq" id="WP_338448118.1">
    <property type="nucleotide sequence ID" value="NZ_CP137640.1"/>
</dbReference>
<dbReference type="Pfam" id="PF00149">
    <property type="entry name" value="Metallophos"/>
    <property type="match status" value="1"/>
</dbReference>
<dbReference type="PANTHER" id="PTHR16509">
    <property type="match status" value="1"/>
</dbReference>
<feature type="chain" id="PRO_5045309283" evidence="1">
    <location>
        <begin position="40"/>
        <end position="315"/>
    </location>
</feature>
<name>A0ABZ2C6V4_9BACI</name>
<dbReference type="PANTHER" id="PTHR16509:SF1">
    <property type="entry name" value="MANGANESE-DEPENDENT ADP-RIBOSE_CDP-ALCOHOL DIPHOSPHATASE"/>
    <property type="match status" value="1"/>
</dbReference>
<feature type="domain" description="Calcineurin-like phosphoesterase" evidence="2">
    <location>
        <begin position="71"/>
        <end position="263"/>
    </location>
</feature>
<dbReference type="InterPro" id="IPR029052">
    <property type="entry name" value="Metallo-depent_PP-like"/>
</dbReference>
<gene>
    <name evidence="3" type="ORF">R4Z09_17955</name>
</gene>
<evidence type="ECO:0000256" key="1">
    <source>
        <dbReference type="SAM" id="SignalP"/>
    </source>
</evidence>
<dbReference type="EMBL" id="CP137640">
    <property type="protein sequence ID" value="WVX79185.1"/>
    <property type="molecule type" value="Genomic_DNA"/>
</dbReference>
<keyword evidence="1" id="KW-0732">Signal</keyword>
<protein>
    <submittedName>
        <fullName evidence="3">Metallophosphoesterase</fullName>
    </submittedName>
</protein>
<feature type="signal peptide" evidence="1">
    <location>
        <begin position="1"/>
        <end position="39"/>
    </location>
</feature>
<accession>A0ABZ2C6V4</accession>
<keyword evidence="4" id="KW-1185">Reference proteome</keyword>
<proteinExistence type="predicted"/>
<evidence type="ECO:0000313" key="3">
    <source>
        <dbReference type="EMBL" id="WVX79185.1"/>
    </source>
</evidence>
<dbReference type="Proteomes" id="UP001357223">
    <property type="component" value="Chromosome"/>
</dbReference>
<evidence type="ECO:0000259" key="2">
    <source>
        <dbReference type="Pfam" id="PF00149"/>
    </source>
</evidence>